<evidence type="ECO:0000256" key="5">
    <source>
        <dbReference type="ARBA" id="ARBA00022664"/>
    </source>
</evidence>
<gene>
    <name evidence="24" type="ORF">JZ751_012055</name>
</gene>
<dbReference type="EMBL" id="JAFBMS010000003">
    <property type="protein sequence ID" value="KAG9353931.1"/>
    <property type="molecule type" value="Genomic_DNA"/>
</dbReference>
<comment type="function">
    <text evidence="11">Pseudouridylate synthase that catalyzes pseudouridylation of tRNAs and mRNAs. Acts on positions 27/28 in the anticodon stem and also positions 34 and 36 in the anticodon of an intron containing tRNA. Also catalyzes pseudouridylation of mRNAs: mediates pseudouridylation of mRNAs with the consensus sequence 5'-UGUAG-3'. Acts as a regulator of pre-mRNA splicing by mediating pseudouridylation of pre-mRNAs at locations associated with alternatively spliced regions. Pseudouridylation of pre-mRNAs near splice sites directly regulates mRNA splicing and mRNA 3'-end processing. Involved in regulation of nuclear receptor activity through pseudouridylation of SRA1 mRNA.</text>
</comment>
<evidence type="ECO:0000256" key="16">
    <source>
        <dbReference type="ARBA" id="ARBA00079087"/>
    </source>
</evidence>
<comment type="subunit">
    <text evidence="12">Monomer. Forms a complex with RARG and the SRA1 RNA in the nucleus.</text>
</comment>
<evidence type="ECO:0000256" key="14">
    <source>
        <dbReference type="ARBA" id="ARBA00068582"/>
    </source>
</evidence>
<dbReference type="PANTHER" id="PTHR12455:SF0">
    <property type="entry name" value="NUCLEOLAR COMPLEX PROTEIN 4 HOMOLOG"/>
    <property type="match status" value="1"/>
</dbReference>
<evidence type="ECO:0000256" key="13">
    <source>
        <dbReference type="ARBA" id="ARBA00066509"/>
    </source>
</evidence>
<evidence type="ECO:0000256" key="9">
    <source>
        <dbReference type="ARBA" id="ARBA00036943"/>
    </source>
</evidence>
<evidence type="ECO:0000313" key="24">
    <source>
        <dbReference type="EMBL" id="KAG9353931.1"/>
    </source>
</evidence>
<keyword evidence="5" id="KW-0507">mRNA processing</keyword>
<dbReference type="Gene3D" id="3.30.70.660">
    <property type="entry name" value="Pseudouridine synthase I, catalytic domain, C-terminal subdomain"/>
    <property type="match status" value="1"/>
</dbReference>
<evidence type="ECO:0000256" key="11">
    <source>
        <dbReference type="ARBA" id="ARBA00053709"/>
    </source>
</evidence>
<proteinExistence type="inferred from homology"/>
<feature type="region of interest" description="Disordered" evidence="21">
    <location>
        <begin position="1"/>
        <end position="52"/>
    </location>
</feature>
<dbReference type="InterPro" id="IPR020097">
    <property type="entry name" value="PsdUridine_synth_TruA_a/b_dom"/>
</dbReference>
<dbReference type="GO" id="GO:0003723">
    <property type="term" value="F:RNA binding"/>
    <property type="evidence" value="ECO:0007669"/>
    <property type="project" value="InterPro"/>
</dbReference>
<keyword evidence="7" id="KW-0413">Isomerase</keyword>
<keyword evidence="25" id="KW-1185">Reference proteome</keyword>
<comment type="catalytic activity">
    <reaction evidence="9">
        <text>a uridine in tRNA = a pseudouridine in tRNA</text>
        <dbReference type="Rhea" id="RHEA:54572"/>
        <dbReference type="Rhea" id="RHEA-COMP:13339"/>
        <dbReference type="Rhea" id="RHEA-COMP:13934"/>
        <dbReference type="ChEBI" id="CHEBI:65314"/>
        <dbReference type="ChEBI" id="CHEBI:65315"/>
    </reaction>
</comment>
<dbReference type="SUPFAM" id="SSF55120">
    <property type="entry name" value="Pseudouridine synthase"/>
    <property type="match status" value="1"/>
</dbReference>
<dbReference type="Proteomes" id="UP000824540">
    <property type="component" value="Unassembled WGS sequence"/>
</dbReference>
<evidence type="ECO:0000256" key="4">
    <source>
        <dbReference type="ARBA" id="ARBA00009375"/>
    </source>
</evidence>
<dbReference type="OrthoDB" id="10263185at2759"/>
<comment type="catalytic activity">
    <reaction evidence="10">
        <text>uridine(38/39/40) in tRNA = pseudouridine(38/39/40) in tRNA</text>
        <dbReference type="Rhea" id="RHEA:22376"/>
        <dbReference type="Rhea" id="RHEA-COMP:10085"/>
        <dbReference type="Rhea" id="RHEA-COMP:10087"/>
        <dbReference type="ChEBI" id="CHEBI:65314"/>
        <dbReference type="ChEBI" id="CHEBI:65315"/>
        <dbReference type="EC" id="5.4.99.12"/>
    </reaction>
</comment>
<keyword evidence="8" id="KW-0539">Nucleus</keyword>
<dbReference type="CDD" id="cd02568">
    <property type="entry name" value="PseudoU_synth_PUS1_PUS2"/>
    <property type="match status" value="1"/>
</dbReference>
<dbReference type="PANTHER" id="PTHR12455">
    <property type="entry name" value="NUCLEOLAR COMPLEX PROTEIN 4"/>
    <property type="match status" value="1"/>
</dbReference>
<dbReference type="GO" id="GO:0031119">
    <property type="term" value="P:tRNA pseudouridine synthesis"/>
    <property type="evidence" value="ECO:0007669"/>
    <property type="project" value="InterPro"/>
</dbReference>
<dbReference type="InterPro" id="IPR005612">
    <property type="entry name" value="CCAAT-binding_factor"/>
</dbReference>
<dbReference type="FunFam" id="3.30.70.660:FF:000002">
    <property type="entry name" value="tRNA pseudouridine synthase"/>
    <property type="match status" value="1"/>
</dbReference>
<feature type="domain" description="CCAAT-binding factor" evidence="23">
    <location>
        <begin position="663"/>
        <end position="767"/>
    </location>
</feature>
<reference evidence="24" key="1">
    <citation type="thesis" date="2021" institute="BYU ScholarsArchive" country="Provo, UT, USA">
        <title>Applications of and Algorithms for Genome Assembly and Genomic Analyses with an Emphasis on Marine Teleosts.</title>
        <authorList>
            <person name="Pickett B.D."/>
        </authorList>
    </citation>
    <scope>NUCLEOTIDE SEQUENCE</scope>
    <source>
        <strain evidence="24">HI-2016</strain>
    </source>
</reference>
<evidence type="ECO:0000256" key="17">
    <source>
        <dbReference type="ARBA" id="ARBA00080849"/>
    </source>
</evidence>
<dbReference type="Pfam" id="PF01416">
    <property type="entry name" value="PseudoU_synth_1"/>
    <property type="match status" value="1"/>
</dbReference>
<evidence type="ECO:0000256" key="8">
    <source>
        <dbReference type="ARBA" id="ARBA00023242"/>
    </source>
</evidence>
<dbReference type="GO" id="GO:0006397">
    <property type="term" value="P:mRNA processing"/>
    <property type="evidence" value="ECO:0007669"/>
    <property type="project" value="UniProtKB-KW"/>
</dbReference>
<evidence type="ECO:0000256" key="3">
    <source>
        <dbReference type="ARBA" id="ARBA00007797"/>
    </source>
</evidence>
<evidence type="ECO:0000256" key="1">
    <source>
        <dbReference type="ARBA" id="ARBA00001166"/>
    </source>
</evidence>
<dbReference type="GO" id="GO:0032040">
    <property type="term" value="C:small-subunit processome"/>
    <property type="evidence" value="ECO:0007669"/>
    <property type="project" value="TreeGrafter"/>
</dbReference>
<dbReference type="AlphaFoldDB" id="A0A8T2PRL0"/>
<evidence type="ECO:0000256" key="19">
    <source>
        <dbReference type="PIRSR" id="PIRSR641708-1"/>
    </source>
</evidence>
<protein>
    <recommendedName>
        <fullName evidence="14">Pseudouridylate synthase 1 homolog</fullName>
        <ecNumber evidence="13">5.4.99.12</ecNumber>
    </recommendedName>
    <alternativeName>
        <fullName evidence="15">tRNA pseudouridine synthase 1</fullName>
    </alternativeName>
    <alternativeName>
        <fullName evidence="18">tRNA pseudouridine(38-40) synthase</fullName>
    </alternativeName>
    <alternativeName>
        <fullName evidence="16">tRNA pseudouridylate synthase I</fullName>
    </alternativeName>
    <alternativeName>
        <fullName evidence="17">tRNA-uridine isomerase I</fullName>
    </alternativeName>
</protein>
<comment type="subcellular location">
    <subcellularLocation>
        <location evidence="2">Nucleus</location>
    </subcellularLocation>
</comment>
<feature type="domain" description="Pseudouridine synthase I TruA alpha/beta" evidence="22">
    <location>
        <begin position="197"/>
        <end position="300"/>
    </location>
</feature>
<feature type="binding site" evidence="20">
    <location>
        <position position="160"/>
    </location>
    <ligand>
        <name>substrate</name>
    </ligand>
</feature>
<dbReference type="EC" id="5.4.99.12" evidence="13"/>
<dbReference type="GO" id="GO:0042254">
    <property type="term" value="P:ribosome biogenesis"/>
    <property type="evidence" value="ECO:0007669"/>
    <property type="project" value="InterPro"/>
</dbReference>
<evidence type="ECO:0000259" key="22">
    <source>
        <dbReference type="Pfam" id="PF01416"/>
    </source>
</evidence>
<evidence type="ECO:0000259" key="23">
    <source>
        <dbReference type="Pfam" id="PF03914"/>
    </source>
</evidence>
<dbReference type="FunFam" id="3.30.70.580:FF:000002">
    <property type="entry name" value="tRNA pseudouridine synthase"/>
    <property type="match status" value="1"/>
</dbReference>
<feature type="compositionally biased region" description="Low complexity" evidence="21">
    <location>
        <begin position="21"/>
        <end position="30"/>
    </location>
</feature>
<comment type="similarity">
    <text evidence="3">Belongs to the CBF/MAK21 family.</text>
</comment>
<comment type="similarity">
    <text evidence="4">Belongs to the tRNA pseudouridine synthase TruA family.</text>
</comment>
<dbReference type="GO" id="GO:0030692">
    <property type="term" value="C:Noc4p-Nop14p complex"/>
    <property type="evidence" value="ECO:0007669"/>
    <property type="project" value="TreeGrafter"/>
</dbReference>
<dbReference type="InterPro" id="IPR041708">
    <property type="entry name" value="PUS1/PUS2-like"/>
</dbReference>
<feature type="active site" description="Nucleophile" evidence="19">
    <location>
        <position position="117"/>
    </location>
</feature>
<accession>A0A8T2PRL0</accession>
<dbReference type="InterPro" id="IPR027193">
    <property type="entry name" value="Noc4"/>
</dbReference>
<dbReference type="GO" id="GO:0160147">
    <property type="term" value="F:tRNA pseudouridine(38-40) synthase activity"/>
    <property type="evidence" value="ECO:0007669"/>
    <property type="project" value="UniProtKB-EC"/>
</dbReference>
<dbReference type="Gene3D" id="3.30.70.580">
    <property type="entry name" value="Pseudouridine synthase I, catalytic domain, N-terminal subdomain"/>
    <property type="match status" value="1"/>
</dbReference>
<comment type="caution">
    <text evidence="24">The sequence shown here is derived from an EMBL/GenBank/DDBJ whole genome shotgun (WGS) entry which is preliminary data.</text>
</comment>
<feature type="compositionally biased region" description="Basic and acidic residues" evidence="21">
    <location>
        <begin position="31"/>
        <end position="49"/>
    </location>
</feature>
<dbReference type="InterPro" id="IPR020103">
    <property type="entry name" value="PsdUridine_synth_cat_dom_sf"/>
</dbReference>
<evidence type="ECO:0000256" key="18">
    <source>
        <dbReference type="ARBA" id="ARBA00081344"/>
    </source>
</evidence>
<organism evidence="24 25">
    <name type="scientific">Albula glossodonta</name>
    <name type="common">roundjaw bonefish</name>
    <dbReference type="NCBI Taxonomy" id="121402"/>
    <lineage>
        <taxon>Eukaryota</taxon>
        <taxon>Metazoa</taxon>
        <taxon>Chordata</taxon>
        <taxon>Craniata</taxon>
        <taxon>Vertebrata</taxon>
        <taxon>Euteleostomi</taxon>
        <taxon>Actinopterygii</taxon>
        <taxon>Neopterygii</taxon>
        <taxon>Teleostei</taxon>
        <taxon>Albuliformes</taxon>
        <taxon>Albulidae</taxon>
        <taxon>Albula</taxon>
    </lineage>
</organism>
<evidence type="ECO:0000256" key="12">
    <source>
        <dbReference type="ARBA" id="ARBA00064589"/>
    </source>
</evidence>
<sequence>MSWEQHLGNRATESKEMLKRATGTDWTTDDAAAHGEKRQKVNEDESQKEKKLKKRKVVLLMAYSGKGYHGMQRNVGSSQFKTIEDELVTALVKSGCIPENHGQDMKKMSFQRCARTDKLWMIDDILGKVNTHLPAQIRVLGFRRVTGGFNSKNNCDARTYSYLLPTVAFASKDQDHPDGSYRLGKGTLYRVNELLSRYRGSHNFHNFTSQKGPQDPSARRHIMEMVCEEPFIRNGAEFTVIKVKGQSFMMHQIRKMIGLVIAIAKGYIGEDVLERSWGEKKVDIPKAPGLGLVLEQVHFDWYNRRYGADGIHEPLDWSQETEEIAAFKEEHIYRTIVQTEQEEKSMLSWMATLPKHNFESTASGANSGRDAFQFWSLHFNTFFLQFEMQADKEKDVACAVNACNKLFCVLLERGDLFVGQLPTEEEMLSGSYSAEEKYRIFMHHRYNSCKDLLLELISHESFQVKESALVTLMKFVSMEGQFPLLPVDGEEHYNFPRELLRAVVDQLLSQKEDMALLISRFQEFLEMEDVRYYVMGSVSNNVGRVMDKAKGAVLPVYQNNVFLLTSSITMPSQESELSNFLVKQAAKQEEWKAGKLKEHKRVFERMWLIFLKHKLPSNMYKKILVILHDSILPHMSKPTLMIDFLTAAYEVGGAISLLALNGLFVLIHQHNLHLPVYLVAAFAKRLSRLALTAPPAALLMILPFVCNLIRRHPACPQNICTMLFTEPCDDPYLMEVDDPAQCHAMESSLWEIQTLQKHYHPDVAKAAMAINKPLSEEEDDISELLELSTYELFERGLKQKENQAVPLEFEVATQLLQGSGGLLGAHFSLE</sequence>
<evidence type="ECO:0000313" key="25">
    <source>
        <dbReference type="Proteomes" id="UP000824540"/>
    </source>
</evidence>
<dbReference type="Pfam" id="PF03914">
    <property type="entry name" value="CBF"/>
    <property type="match status" value="1"/>
</dbReference>
<evidence type="ECO:0000256" key="2">
    <source>
        <dbReference type="ARBA" id="ARBA00004123"/>
    </source>
</evidence>
<evidence type="ECO:0000256" key="15">
    <source>
        <dbReference type="ARBA" id="ARBA00075153"/>
    </source>
</evidence>
<dbReference type="InterPro" id="IPR020095">
    <property type="entry name" value="PsdUridine_synth_TruA_C"/>
</dbReference>
<evidence type="ECO:0000256" key="21">
    <source>
        <dbReference type="SAM" id="MobiDB-lite"/>
    </source>
</evidence>
<evidence type="ECO:0000256" key="7">
    <source>
        <dbReference type="ARBA" id="ARBA00023235"/>
    </source>
</evidence>
<evidence type="ECO:0000256" key="10">
    <source>
        <dbReference type="ARBA" id="ARBA00052184"/>
    </source>
</evidence>
<evidence type="ECO:0000256" key="6">
    <source>
        <dbReference type="ARBA" id="ARBA00022694"/>
    </source>
</evidence>
<name>A0A8T2PRL0_9TELE</name>
<keyword evidence="6" id="KW-0819">tRNA processing</keyword>
<evidence type="ECO:0000256" key="20">
    <source>
        <dbReference type="PIRSR" id="PIRSR641708-2"/>
    </source>
</evidence>
<comment type="catalytic activity">
    <reaction evidence="1">
        <text>a uridine in mRNA = a pseudouridine in mRNA</text>
        <dbReference type="Rhea" id="RHEA:56644"/>
        <dbReference type="Rhea" id="RHEA-COMP:14658"/>
        <dbReference type="Rhea" id="RHEA-COMP:14659"/>
        <dbReference type="ChEBI" id="CHEBI:65314"/>
        <dbReference type="ChEBI" id="CHEBI:65315"/>
    </reaction>
</comment>
<dbReference type="InterPro" id="IPR020094">
    <property type="entry name" value="TruA/RsuA/RluB/E/F_N"/>
</dbReference>